<gene>
    <name evidence="2" type="ORF">FGRAMPH1_01T20463</name>
</gene>
<dbReference type="EMBL" id="HG970334">
    <property type="protein sequence ID" value="SCB64946.1"/>
    <property type="molecule type" value="Genomic_DNA"/>
</dbReference>
<keyword evidence="1" id="KW-0812">Transmembrane</keyword>
<reference evidence="3" key="1">
    <citation type="journal article" date="2007" name="Science">
        <title>The Fusarium graminearum genome reveals a link between localized polymorphism and pathogen specialization.</title>
        <authorList>
            <person name="Cuomo C.A."/>
            <person name="Gueldener U."/>
            <person name="Xu J.-R."/>
            <person name="Trail F."/>
            <person name="Turgeon B.G."/>
            <person name="Di Pietro A."/>
            <person name="Walton J.D."/>
            <person name="Ma L.-J."/>
            <person name="Baker S.E."/>
            <person name="Rep M."/>
            <person name="Adam G."/>
            <person name="Antoniw J."/>
            <person name="Baldwin T."/>
            <person name="Calvo S.E."/>
            <person name="Chang Y.-L."/>
            <person name="DeCaprio D."/>
            <person name="Gale L.R."/>
            <person name="Gnerre S."/>
            <person name="Goswami R.S."/>
            <person name="Hammond-Kosack K."/>
            <person name="Harris L.J."/>
            <person name="Hilburn K."/>
            <person name="Kennell J.C."/>
            <person name="Kroken S."/>
            <person name="Magnuson J.K."/>
            <person name="Mannhaupt G."/>
            <person name="Mauceli E.W."/>
            <person name="Mewes H.-W."/>
            <person name="Mitterbauer R."/>
            <person name="Muehlbauer G."/>
            <person name="Muensterkoetter M."/>
            <person name="Nelson D."/>
            <person name="O'Donnell K."/>
            <person name="Ouellet T."/>
            <person name="Qi W."/>
            <person name="Quesneville H."/>
            <person name="Roncero M.I.G."/>
            <person name="Seong K.-Y."/>
            <person name="Tetko I.V."/>
            <person name="Urban M."/>
            <person name="Waalwijk C."/>
            <person name="Ward T.J."/>
            <person name="Yao J."/>
            <person name="Birren B.W."/>
            <person name="Kistler H.C."/>
        </authorList>
    </citation>
    <scope>NUCLEOTIDE SEQUENCE [LARGE SCALE GENOMIC DNA]</scope>
    <source>
        <strain evidence="3">ATCC MYA-4620 / CBS 123657 / FGSC 9075 / NRRL 31084 / PH-1</strain>
    </source>
</reference>
<reference evidence="2 3" key="3">
    <citation type="journal article" date="2015" name="BMC Genomics">
        <title>The completed genome sequence of the pathogenic ascomycete fungus Fusarium graminearum.</title>
        <authorList>
            <person name="King R."/>
            <person name="Urban M."/>
            <person name="Hammond-Kosack M.C."/>
            <person name="Hassani-Pak K."/>
            <person name="Hammond-Kosack K.E."/>
        </authorList>
    </citation>
    <scope>NUCLEOTIDE SEQUENCE [LARGE SCALE GENOMIC DNA]</scope>
    <source>
        <strain evidence="3">ATCC MYA-4620 / CBS 123657 / FGSC 9075 / NRRL 31084 / PH-1</strain>
    </source>
</reference>
<feature type="transmembrane region" description="Helical" evidence="1">
    <location>
        <begin position="138"/>
        <end position="155"/>
    </location>
</feature>
<feature type="transmembrane region" description="Helical" evidence="1">
    <location>
        <begin position="92"/>
        <end position="118"/>
    </location>
</feature>
<dbReference type="VEuPathDB" id="FungiDB:FGRAMPH1_01G20463"/>
<evidence type="ECO:0000256" key="1">
    <source>
        <dbReference type="SAM" id="Phobius"/>
    </source>
</evidence>
<dbReference type="InParanoid" id="A0A1C3YKA0"/>
<feature type="transmembrane region" description="Helical" evidence="1">
    <location>
        <begin position="302"/>
        <end position="325"/>
    </location>
</feature>
<evidence type="ECO:0000313" key="3">
    <source>
        <dbReference type="Proteomes" id="UP000070720"/>
    </source>
</evidence>
<keyword evidence="3" id="KW-1185">Reference proteome</keyword>
<protein>
    <submittedName>
        <fullName evidence="2">Chromosome 3, complete genome</fullName>
    </submittedName>
</protein>
<dbReference type="STRING" id="229533.A0A1C3YKA0"/>
<name>A0A1C3YKA0_GIBZE</name>
<evidence type="ECO:0000313" key="2">
    <source>
        <dbReference type="EMBL" id="SCB64946.1"/>
    </source>
</evidence>
<dbReference type="Proteomes" id="UP000070720">
    <property type="component" value="Chromosome 3"/>
</dbReference>
<dbReference type="eggNOG" id="ENOG502SXKS">
    <property type="taxonomic scope" value="Eukaryota"/>
</dbReference>
<feature type="transmembrane region" description="Helical" evidence="1">
    <location>
        <begin position="57"/>
        <end position="80"/>
    </location>
</feature>
<keyword evidence="1" id="KW-1133">Transmembrane helix</keyword>
<reference evidence="3" key="2">
    <citation type="journal article" date="2010" name="Nature">
        <title>Comparative genomics reveals mobile pathogenicity chromosomes in Fusarium.</title>
        <authorList>
            <person name="Ma L.J."/>
            <person name="van der Does H.C."/>
            <person name="Borkovich K.A."/>
            <person name="Coleman J.J."/>
            <person name="Daboussi M.J."/>
            <person name="Di Pietro A."/>
            <person name="Dufresne M."/>
            <person name="Freitag M."/>
            <person name="Grabherr M."/>
            <person name="Henrissat B."/>
            <person name="Houterman P.M."/>
            <person name="Kang S."/>
            <person name="Shim W.B."/>
            <person name="Woloshuk C."/>
            <person name="Xie X."/>
            <person name="Xu J.R."/>
            <person name="Antoniw J."/>
            <person name="Baker S.E."/>
            <person name="Bluhm B.H."/>
            <person name="Breakspear A."/>
            <person name="Brown D.W."/>
            <person name="Butchko R.A."/>
            <person name="Chapman S."/>
            <person name="Coulson R."/>
            <person name="Coutinho P.M."/>
            <person name="Danchin E.G."/>
            <person name="Diener A."/>
            <person name="Gale L.R."/>
            <person name="Gardiner D.M."/>
            <person name="Goff S."/>
            <person name="Hammond-Kosack K.E."/>
            <person name="Hilburn K."/>
            <person name="Hua-Van A."/>
            <person name="Jonkers W."/>
            <person name="Kazan K."/>
            <person name="Kodira C.D."/>
            <person name="Koehrsen M."/>
            <person name="Kumar L."/>
            <person name="Lee Y.H."/>
            <person name="Li L."/>
            <person name="Manners J.M."/>
            <person name="Miranda-Saavedra D."/>
            <person name="Mukherjee M."/>
            <person name="Park G."/>
            <person name="Park J."/>
            <person name="Park S.Y."/>
            <person name="Proctor R.H."/>
            <person name="Regev A."/>
            <person name="Ruiz-Roldan M.C."/>
            <person name="Sain D."/>
            <person name="Sakthikumar S."/>
            <person name="Sykes S."/>
            <person name="Schwartz D.C."/>
            <person name="Turgeon B.G."/>
            <person name="Wapinski I."/>
            <person name="Yoder O."/>
            <person name="Young S."/>
            <person name="Zeng Q."/>
            <person name="Zhou S."/>
            <person name="Galagan J."/>
            <person name="Cuomo C.A."/>
            <person name="Kistler H.C."/>
            <person name="Rep M."/>
        </authorList>
    </citation>
    <scope>GENOME REANNOTATION</scope>
    <source>
        <strain evidence="3">ATCC MYA-4620 / CBS 123657 / FGSC 9075 / NRRL 31084 / PH-1</strain>
    </source>
</reference>
<organism evidence="2 3">
    <name type="scientific">Gibberella zeae (strain ATCC MYA-4620 / CBS 123657 / FGSC 9075 / NRRL 31084 / PH-1)</name>
    <name type="common">Wheat head blight fungus</name>
    <name type="synonym">Fusarium graminearum</name>
    <dbReference type="NCBI Taxonomy" id="229533"/>
    <lineage>
        <taxon>Eukaryota</taxon>
        <taxon>Fungi</taxon>
        <taxon>Dikarya</taxon>
        <taxon>Ascomycota</taxon>
        <taxon>Pezizomycotina</taxon>
        <taxon>Sordariomycetes</taxon>
        <taxon>Hypocreomycetidae</taxon>
        <taxon>Hypocreales</taxon>
        <taxon>Nectriaceae</taxon>
        <taxon>Fusarium</taxon>
    </lineage>
</organism>
<dbReference type="AlphaFoldDB" id="A0A1C3YKA0"/>
<accession>A0A1C3YKA0</accession>
<keyword evidence="1" id="KW-0472">Membrane</keyword>
<sequence length="375" mass="41714">MPSPKVDCSQWTELNDFSSYIRLLGSKTQYKKDSLEVCQSEICTAVYGTGNPDISGIGVVIGHVLEITFSVSLSLAIIALKQSEKTSQWHRIVKTGLVAFVDSAAYFALSLQLATIAVLIRKDYGVSTADLGAIEARISQSVAVVSMMPLLYPIALLEPLTKTCPRDNVKHNSRLLLLSATVALSFYPFLSRCIYAFSVSPIGNSEGSEVSSIDWSTIEDMCFPQKYRHLGETMTYRSLNGLELTASLLVYLLSFWLLAGLPKMHSRLIEKTIVGQGIVGQGSEAEPSWRERVNRWFSDRPVVAVVPLFVLVGLSVPLLWVIFTLRKVQEEMSESMRQEYAGNEWGFGQIVSIVLFIPVAVEMAYQWRFGLAYEQ</sequence>
<proteinExistence type="predicted"/>
<feature type="transmembrane region" description="Helical" evidence="1">
    <location>
        <begin position="244"/>
        <end position="261"/>
    </location>
</feature>
<feature type="transmembrane region" description="Helical" evidence="1">
    <location>
        <begin position="345"/>
        <end position="365"/>
    </location>
</feature>